<evidence type="ECO:0000256" key="1">
    <source>
        <dbReference type="ARBA" id="ARBA00004123"/>
    </source>
</evidence>
<comment type="subcellular location">
    <subcellularLocation>
        <location evidence="1 10">Nucleus</location>
    </subcellularLocation>
</comment>
<proteinExistence type="inferred from homology"/>
<dbReference type="InterPro" id="IPR021384">
    <property type="entry name" value="Mediator_Med21"/>
</dbReference>
<keyword evidence="14" id="KW-1185">Reference proteome</keyword>
<evidence type="ECO:0000256" key="7">
    <source>
        <dbReference type="ARBA" id="ARBA00023163"/>
    </source>
</evidence>
<dbReference type="PANTHER" id="PTHR13381">
    <property type="entry name" value="RNA POLYMERASE II HOLOENZYME COMPONENT SRB7"/>
    <property type="match status" value="1"/>
</dbReference>
<keyword evidence="5 10" id="KW-0805">Transcription regulation</keyword>
<comment type="function">
    <text evidence="9 10">Component of the Mediator complex, a coactivator involved in the regulated transcription of nearly all RNA polymerase II-dependent genes. Mediator functions as a bridge to convey information from gene-specific regulatory proteins to the basal RNA polymerase II transcription machinery. Mediator is recruited to promoters by direct interactions with regulatory proteins and serves as a scaffold for the assembly of a functional preinitiation complex with RNA polymerase II and the general transcription factors.</text>
</comment>
<dbReference type="Gene3D" id="6.10.280.10">
    <property type="entry name" value="Mediator complex, subunit Med21"/>
    <property type="match status" value="1"/>
</dbReference>
<evidence type="ECO:0000256" key="5">
    <source>
        <dbReference type="ARBA" id="ARBA00023015"/>
    </source>
</evidence>
<dbReference type="InterPro" id="IPR037212">
    <property type="entry name" value="Med7/Med21-like"/>
</dbReference>
<comment type="similarity">
    <text evidence="2 10">Belongs to the Mediator complex subunit 21 family.</text>
</comment>
<keyword evidence="8 10" id="KW-0539">Nucleus</keyword>
<feature type="coiled-coil region" evidence="11">
    <location>
        <begin position="118"/>
        <end position="145"/>
    </location>
</feature>
<evidence type="ECO:0000256" key="11">
    <source>
        <dbReference type="SAM" id="Coils"/>
    </source>
</evidence>
<evidence type="ECO:0000256" key="10">
    <source>
        <dbReference type="RuleBase" id="RU366036"/>
    </source>
</evidence>
<evidence type="ECO:0000313" key="13">
    <source>
        <dbReference type="EMBL" id="KAK5291082.1"/>
    </source>
</evidence>
<evidence type="ECO:0000256" key="3">
    <source>
        <dbReference type="ARBA" id="ARBA00011837"/>
    </source>
</evidence>
<comment type="subunit">
    <text evidence="3 10">Component of the Mediator complex.</text>
</comment>
<evidence type="ECO:0000256" key="12">
    <source>
        <dbReference type="SAM" id="MobiDB-lite"/>
    </source>
</evidence>
<accession>A0ABR0M7W5</accession>
<feature type="compositionally biased region" description="Low complexity" evidence="12">
    <location>
        <begin position="51"/>
        <end position="67"/>
    </location>
</feature>
<reference evidence="13 14" key="1">
    <citation type="submission" date="2023-08" db="EMBL/GenBank/DDBJ databases">
        <title>Black Yeasts Isolated from many extreme environments.</title>
        <authorList>
            <person name="Coleine C."/>
            <person name="Stajich J.E."/>
            <person name="Selbmann L."/>
        </authorList>
    </citation>
    <scope>NUCLEOTIDE SEQUENCE [LARGE SCALE GENOMIC DNA]</scope>
    <source>
        <strain evidence="13 14">CCFEE 536</strain>
    </source>
</reference>
<protein>
    <recommendedName>
        <fullName evidence="4 10">Mediator of RNA polymerase II transcription subunit 21</fullName>
    </recommendedName>
</protein>
<dbReference type="SUPFAM" id="SSF140718">
    <property type="entry name" value="Mediator hinge subcomplex-like"/>
    <property type="match status" value="1"/>
</dbReference>
<evidence type="ECO:0000313" key="14">
    <source>
        <dbReference type="Proteomes" id="UP001357485"/>
    </source>
</evidence>
<dbReference type="Pfam" id="PF11221">
    <property type="entry name" value="Med21"/>
    <property type="match status" value="1"/>
</dbReference>
<evidence type="ECO:0000256" key="9">
    <source>
        <dbReference type="ARBA" id="ARBA00025687"/>
    </source>
</evidence>
<sequence length="163" mass="18152">MADRLTQLQDCLDQLATQMYASIKYIQLHHSYGTIPSQPSQDPHPATDPTAANSNPSAAQEAASANEPPNPNAPPPEPIPDTPEVFQAALRELARDLIVKEQQIEYLIGVLPGIGTSEKEQEARLRELEQQMREVEAERLQCLEKKGRLVERVSQAVMCCRRV</sequence>
<feature type="compositionally biased region" description="Pro residues" evidence="12">
    <location>
        <begin position="68"/>
        <end position="81"/>
    </location>
</feature>
<gene>
    <name evidence="13" type="primary">srb7</name>
    <name evidence="13" type="ORF">LTR16_002304</name>
</gene>
<name>A0ABR0M7W5_9PEZI</name>
<organism evidence="13 14">
    <name type="scientific">Cryomyces antarcticus</name>
    <dbReference type="NCBI Taxonomy" id="329879"/>
    <lineage>
        <taxon>Eukaryota</taxon>
        <taxon>Fungi</taxon>
        <taxon>Dikarya</taxon>
        <taxon>Ascomycota</taxon>
        <taxon>Pezizomycotina</taxon>
        <taxon>Dothideomycetes</taxon>
        <taxon>Dothideomycetes incertae sedis</taxon>
        <taxon>Cryomyces</taxon>
    </lineage>
</organism>
<feature type="region of interest" description="Disordered" evidence="12">
    <location>
        <begin position="34"/>
        <end position="84"/>
    </location>
</feature>
<keyword evidence="6 10" id="KW-0010">Activator</keyword>
<comment type="caution">
    <text evidence="13">The sequence shown here is derived from an EMBL/GenBank/DDBJ whole genome shotgun (WGS) entry which is preliminary data.</text>
</comment>
<evidence type="ECO:0000256" key="4">
    <source>
        <dbReference type="ARBA" id="ARBA00019691"/>
    </source>
</evidence>
<evidence type="ECO:0000256" key="8">
    <source>
        <dbReference type="ARBA" id="ARBA00023242"/>
    </source>
</evidence>
<dbReference type="PANTHER" id="PTHR13381:SF0">
    <property type="entry name" value="MEDIATOR OF RNA POLYMERASE II TRANSCRIPTION SUBUNIT 21"/>
    <property type="match status" value="1"/>
</dbReference>
<keyword evidence="7 10" id="KW-0804">Transcription</keyword>
<evidence type="ECO:0000256" key="2">
    <source>
        <dbReference type="ARBA" id="ARBA00005770"/>
    </source>
</evidence>
<dbReference type="EMBL" id="JAVRRA010000172">
    <property type="protein sequence ID" value="KAK5291082.1"/>
    <property type="molecule type" value="Genomic_DNA"/>
</dbReference>
<keyword evidence="11" id="KW-0175">Coiled coil</keyword>
<evidence type="ECO:0000256" key="6">
    <source>
        <dbReference type="ARBA" id="ARBA00023159"/>
    </source>
</evidence>
<dbReference type="Proteomes" id="UP001357485">
    <property type="component" value="Unassembled WGS sequence"/>
</dbReference>